<dbReference type="EMBL" id="CATQJA010002664">
    <property type="protein sequence ID" value="CAJ0582330.1"/>
    <property type="molecule type" value="Genomic_DNA"/>
</dbReference>
<keyword evidence="4" id="KW-1185">Reference proteome</keyword>
<feature type="signal peptide" evidence="1">
    <location>
        <begin position="1"/>
        <end position="22"/>
    </location>
</feature>
<comment type="caution">
    <text evidence="3">The sequence shown here is derived from an EMBL/GenBank/DDBJ whole genome shotgun (WGS) entry which is preliminary data.</text>
</comment>
<evidence type="ECO:0000313" key="3">
    <source>
        <dbReference type="EMBL" id="CAJ0582330.1"/>
    </source>
</evidence>
<dbReference type="SUPFAM" id="SSF53474">
    <property type="entry name" value="alpha/beta-Hydrolases"/>
    <property type="match status" value="1"/>
</dbReference>
<dbReference type="Gene3D" id="3.40.50.1820">
    <property type="entry name" value="alpha/beta hydrolase"/>
    <property type="match status" value="1"/>
</dbReference>
<sequence>MGYIKLITFVSISGILLSPADAQYNPTLGQKYFVIGLATNGAKQACLNNKGYPNYMYQNTIVNDAQLWGKIRLSLSVSVPDQEIVVWVTGSSSISSNWANAGNALIKGPAYPVGQQRLIPWSLGGGYTMGDSLLEGFTAVWGYWEKDLVSYYGYGCPRCGDQDYAAQFDATVPTRVRVTYNNDPVPNMAPNSCDRTKMPVLGANPSCWFQNSPAVLYSAATTVSKQCSIDDDPSCCPAGGNVLSPGYGDHLKYFGYTSAQDYIQMSC</sequence>
<dbReference type="PANTHER" id="PTHR45908:SF21">
    <property type="entry name" value="FUNGAL LIPASE-LIKE DOMAIN-CONTAINING PROTEIN"/>
    <property type="match status" value="1"/>
</dbReference>
<evidence type="ECO:0000259" key="2">
    <source>
        <dbReference type="Pfam" id="PF01764"/>
    </source>
</evidence>
<feature type="domain" description="Fungal lipase-type" evidence="2">
    <location>
        <begin position="145"/>
        <end position="190"/>
    </location>
</feature>
<dbReference type="Pfam" id="PF01764">
    <property type="entry name" value="Lipase_3"/>
    <property type="match status" value="1"/>
</dbReference>
<dbReference type="PANTHER" id="PTHR45908">
    <property type="entry name" value="PROTEIN CBG11750-RELATED"/>
    <property type="match status" value="1"/>
</dbReference>
<protein>
    <recommendedName>
        <fullName evidence="2">Fungal lipase-type domain-containing protein</fullName>
    </recommendedName>
</protein>
<name>A0AA36D9T2_9BILA</name>
<proteinExistence type="predicted"/>
<feature type="non-terminal residue" evidence="3">
    <location>
        <position position="1"/>
    </location>
</feature>
<dbReference type="InterPro" id="IPR029058">
    <property type="entry name" value="AB_hydrolase_fold"/>
</dbReference>
<accession>A0AA36D9T2</accession>
<feature type="chain" id="PRO_5041277567" description="Fungal lipase-type domain-containing protein" evidence="1">
    <location>
        <begin position="23"/>
        <end position="267"/>
    </location>
</feature>
<dbReference type="InterPro" id="IPR002921">
    <property type="entry name" value="Fungal_lipase-type"/>
</dbReference>
<dbReference type="AlphaFoldDB" id="A0AA36D9T2"/>
<keyword evidence="1" id="KW-0732">Signal</keyword>
<dbReference type="GO" id="GO:0006629">
    <property type="term" value="P:lipid metabolic process"/>
    <property type="evidence" value="ECO:0007669"/>
    <property type="project" value="InterPro"/>
</dbReference>
<evidence type="ECO:0000256" key="1">
    <source>
        <dbReference type="SAM" id="SignalP"/>
    </source>
</evidence>
<evidence type="ECO:0000313" key="4">
    <source>
        <dbReference type="Proteomes" id="UP001177023"/>
    </source>
</evidence>
<organism evidence="3 4">
    <name type="scientific">Mesorhabditis spiculigera</name>
    <dbReference type="NCBI Taxonomy" id="96644"/>
    <lineage>
        <taxon>Eukaryota</taxon>
        <taxon>Metazoa</taxon>
        <taxon>Ecdysozoa</taxon>
        <taxon>Nematoda</taxon>
        <taxon>Chromadorea</taxon>
        <taxon>Rhabditida</taxon>
        <taxon>Rhabditina</taxon>
        <taxon>Rhabditomorpha</taxon>
        <taxon>Rhabditoidea</taxon>
        <taxon>Rhabditidae</taxon>
        <taxon>Mesorhabditinae</taxon>
        <taxon>Mesorhabditis</taxon>
    </lineage>
</organism>
<gene>
    <name evidence="3" type="ORF">MSPICULIGERA_LOCUS20466</name>
</gene>
<reference evidence="3" key="1">
    <citation type="submission" date="2023-06" db="EMBL/GenBank/DDBJ databases">
        <authorList>
            <person name="Delattre M."/>
        </authorList>
    </citation>
    <scope>NUCLEOTIDE SEQUENCE</scope>
    <source>
        <strain evidence="3">AF72</strain>
    </source>
</reference>
<dbReference type="Proteomes" id="UP001177023">
    <property type="component" value="Unassembled WGS sequence"/>
</dbReference>